<evidence type="ECO:0000313" key="1">
    <source>
        <dbReference type="EMBL" id="MDC8784758.1"/>
    </source>
</evidence>
<dbReference type="Pfam" id="PF14375">
    <property type="entry name" value="Cys_rich_CWC"/>
    <property type="match status" value="1"/>
</dbReference>
<keyword evidence="2" id="KW-1185">Reference proteome</keyword>
<sequence>MTNAITPPKLDDVCPRCGGGFHCGARDARCACCDMKLSEALLKQLSQQYERCLCLRCLTELQAVEQRSERSSQPAKRP</sequence>
<dbReference type="RefSeq" id="WP_273595874.1">
    <property type="nucleotide sequence ID" value="NZ_JAQQXS010000004.1"/>
</dbReference>
<accession>A0ABT5KPA9</accession>
<comment type="caution">
    <text evidence="1">The sequence shown here is derived from an EMBL/GenBank/DDBJ whole genome shotgun (WGS) entry which is preliminary data.</text>
</comment>
<proteinExistence type="predicted"/>
<dbReference type="EMBL" id="JAQQXS010000004">
    <property type="protein sequence ID" value="MDC8784758.1"/>
    <property type="molecule type" value="Genomic_DNA"/>
</dbReference>
<evidence type="ECO:0000313" key="2">
    <source>
        <dbReference type="Proteomes" id="UP001219862"/>
    </source>
</evidence>
<gene>
    <name evidence="1" type="ORF">PRZ01_06095</name>
</gene>
<reference evidence="1 2" key="1">
    <citation type="submission" date="2022-10" db="EMBL/GenBank/DDBJ databases">
        <title>paucibacter sp. hw8 Genome sequencing.</title>
        <authorList>
            <person name="Park S."/>
        </authorList>
    </citation>
    <scope>NUCLEOTIDE SEQUENCE [LARGE SCALE GENOMIC DNA]</scope>
    <source>
        <strain evidence="2">hw8</strain>
    </source>
</reference>
<dbReference type="Proteomes" id="UP001219862">
    <property type="component" value="Unassembled WGS sequence"/>
</dbReference>
<dbReference type="InterPro" id="IPR032720">
    <property type="entry name" value="Cys_rich_CWC"/>
</dbReference>
<name>A0ABT5KPA9_9BURK</name>
<organism evidence="1 2">
    <name type="scientific">Roseateles koreensis</name>
    <dbReference type="NCBI Taxonomy" id="2987526"/>
    <lineage>
        <taxon>Bacteria</taxon>
        <taxon>Pseudomonadati</taxon>
        <taxon>Pseudomonadota</taxon>
        <taxon>Betaproteobacteria</taxon>
        <taxon>Burkholderiales</taxon>
        <taxon>Sphaerotilaceae</taxon>
        <taxon>Roseateles</taxon>
    </lineage>
</organism>
<protein>
    <submittedName>
        <fullName evidence="1">Cysteine-rich CWC family protein</fullName>
    </submittedName>
</protein>